<organism evidence="1 2">
    <name type="scientific">Dictyocaulus viviparus</name>
    <name type="common">Bovine lungworm</name>
    <dbReference type="NCBI Taxonomy" id="29172"/>
    <lineage>
        <taxon>Eukaryota</taxon>
        <taxon>Metazoa</taxon>
        <taxon>Ecdysozoa</taxon>
        <taxon>Nematoda</taxon>
        <taxon>Chromadorea</taxon>
        <taxon>Rhabditida</taxon>
        <taxon>Rhabditina</taxon>
        <taxon>Rhabditomorpha</taxon>
        <taxon>Strongyloidea</taxon>
        <taxon>Metastrongylidae</taxon>
        <taxon>Dictyocaulus</taxon>
    </lineage>
</organism>
<gene>
    <name evidence="1" type="ORF">DICVIV_09112</name>
</gene>
<dbReference type="EMBL" id="KN716443">
    <property type="protein sequence ID" value="KJH44862.1"/>
    <property type="molecule type" value="Genomic_DNA"/>
</dbReference>
<accession>A0A0D8XM93</accession>
<proteinExistence type="predicted"/>
<dbReference type="AlphaFoldDB" id="A0A0D8XM93"/>
<evidence type="ECO:0000313" key="2">
    <source>
        <dbReference type="Proteomes" id="UP000053766"/>
    </source>
</evidence>
<sequence>MVLSDVWVWKALPYEILHATSSVKNRTAPDLYKMRLQHLKILPPVPIETLARRFTDYVSKCYARSQWEITLLQKGDVLNTGNYCLVCTLLTSRTFLHNILDKIVRPLDEQPRLQTMFRKLSGIIHHTDTITRFMKLL</sequence>
<protein>
    <submittedName>
        <fullName evidence="1">Uncharacterized protein</fullName>
    </submittedName>
</protein>
<evidence type="ECO:0000313" key="1">
    <source>
        <dbReference type="EMBL" id="KJH44862.1"/>
    </source>
</evidence>
<name>A0A0D8XM93_DICVI</name>
<reference evidence="2" key="2">
    <citation type="journal article" date="2016" name="Sci. Rep.">
        <title>Dictyocaulus viviparus genome, variome and transcriptome elucidate lungworm biology and support future intervention.</title>
        <authorList>
            <person name="McNulty S.N."/>
            <person name="Strube C."/>
            <person name="Rosa B.A."/>
            <person name="Martin J.C."/>
            <person name="Tyagi R."/>
            <person name="Choi Y.J."/>
            <person name="Wang Q."/>
            <person name="Hallsworth Pepin K."/>
            <person name="Zhang X."/>
            <person name="Ozersky P."/>
            <person name="Wilson R.K."/>
            <person name="Sternberg P.W."/>
            <person name="Gasser R.B."/>
            <person name="Mitreva M."/>
        </authorList>
    </citation>
    <scope>NUCLEOTIDE SEQUENCE [LARGE SCALE GENOMIC DNA]</scope>
    <source>
        <strain evidence="2">HannoverDv2000</strain>
    </source>
</reference>
<dbReference type="OrthoDB" id="5856459at2759"/>
<dbReference type="Proteomes" id="UP000053766">
    <property type="component" value="Unassembled WGS sequence"/>
</dbReference>
<keyword evidence="2" id="KW-1185">Reference proteome</keyword>
<reference evidence="1 2" key="1">
    <citation type="submission" date="2013-11" db="EMBL/GenBank/DDBJ databases">
        <title>Draft genome of the bovine lungworm Dictyocaulus viviparus.</title>
        <authorList>
            <person name="Mitreva M."/>
        </authorList>
    </citation>
    <scope>NUCLEOTIDE SEQUENCE [LARGE SCALE GENOMIC DNA]</scope>
    <source>
        <strain evidence="1 2">HannoverDv2000</strain>
    </source>
</reference>